<dbReference type="PROSITE" id="PS50878">
    <property type="entry name" value="RT_POL"/>
    <property type="match status" value="2"/>
</dbReference>
<dbReference type="PANTHER" id="PTHR21301:SF12">
    <property type="match status" value="1"/>
</dbReference>
<dbReference type="AlphaFoldDB" id="A0AAV7QKA8"/>
<evidence type="ECO:0000259" key="2">
    <source>
        <dbReference type="PROSITE" id="PS50878"/>
    </source>
</evidence>
<feature type="region of interest" description="Disordered" evidence="1">
    <location>
        <begin position="832"/>
        <end position="854"/>
    </location>
</feature>
<dbReference type="Pfam" id="PF26215">
    <property type="entry name" value="HTH_animal"/>
    <property type="match status" value="2"/>
</dbReference>
<dbReference type="SUPFAM" id="SSF56672">
    <property type="entry name" value="DNA/RNA polymerases"/>
    <property type="match status" value="2"/>
</dbReference>
<reference evidence="3" key="1">
    <citation type="journal article" date="2022" name="bioRxiv">
        <title>Sequencing and chromosome-scale assembly of the giantPleurodeles waltlgenome.</title>
        <authorList>
            <person name="Brown T."/>
            <person name="Elewa A."/>
            <person name="Iarovenko S."/>
            <person name="Subramanian E."/>
            <person name="Araus A.J."/>
            <person name="Petzold A."/>
            <person name="Susuki M."/>
            <person name="Suzuki K.-i.T."/>
            <person name="Hayashi T."/>
            <person name="Toyoda A."/>
            <person name="Oliveira C."/>
            <person name="Osipova E."/>
            <person name="Leigh N.D."/>
            <person name="Simon A."/>
            <person name="Yun M.H."/>
        </authorList>
    </citation>
    <scope>NUCLEOTIDE SEQUENCE</scope>
    <source>
        <strain evidence="3">20211129_DDA</strain>
        <tissue evidence="3">Liver</tissue>
    </source>
</reference>
<evidence type="ECO:0000313" key="3">
    <source>
        <dbReference type="EMBL" id="KAJ1138918.1"/>
    </source>
</evidence>
<keyword evidence="4" id="KW-1185">Reference proteome</keyword>
<accession>A0AAV7QKA8</accession>
<proteinExistence type="predicted"/>
<gene>
    <name evidence="3" type="ORF">NDU88_005298</name>
</gene>
<dbReference type="Pfam" id="PF00078">
    <property type="entry name" value="RVT_1"/>
    <property type="match status" value="2"/>
</dbReference>
<comment type="caution">
    <text evidence="3">The sequence shown here is derived from an EMBL/GenBank/DDBJ whole genome shotgun (WGS) entry which is preliminary data.</text>
</comment>
<sequence length="904" mass="103902">MNNGWITKHEAAFLTQPDPKTPYFYILPKIHKNKHPPPGRPIVSGIGSMLEPLSQFCDWFLQPFVKQISTYLKDTTDVLSLINTLEFDKDKEHLMTLDVESLYTNIPQEATLEVVSDLLNRGVWNYITPPEFILDLAHLALTRNFFEFDKNFFLQIQGTSMGSTFAPSLACLYVDHLEKEMVLTEENPYVNHIRLWKRYIDDILIIWRGTREEVTIFITWLNTLNPFLRFTATLGDPAVSFLDLLITERNGSLVTEVYYKPTDRNTLLQFQSFHPRSVRENLPVGQYLRLWLNCTELTDYKKHAQQLTNKLRARAYPDPLLRRADKCARVSPRETLLHPSSRTSKGDPLICVTTFNPASNMIKKIINEDWKILTSGGLPFQIPMNAYRKAKSIRDMIVHTRPRRLSRDPTEEVREGITFLIDKGMNNGWITKHEAAFLTQPDPKTLYFYILPKIHKNKHPPPGRPIVSGIGSMLEPLSQFCDWFLQPFVKQISTYLKDTTDVLSLINTLEFDKDKEYLMTLDVESLYTNIPQEATLEVVSDLLNRGVWNYITPSEFILDLAHLALTRNFFEFDKNFFLQIQGTSMGSTFAPSLACLYVDHLEKEMVLTEENPYVNHIRLWKRYIDDILIIWRGTREEATIFITWLNTLNPFLRFTATLGDPAVSFLDLLITERNGSLVTEVYYKPTDRNTLLQFQSFHPRSLRENLPVGQYLCLRRNCTELTDYKKHAQQLTNKLRARGYPDHLLRSADKCARVSPRETLLHPSSRTSKGDPLICVTTFNPASNMIKKIINEDWKILNSGGLPFQIPMNAYRKAKSIRDMIVHTRPRLYGPRSREMRDRLPGDKEGLEENPADHLSRGAHQVSGLLDVGPSCRSRVADEASGADADLWPGGGRGPGMGCPKTTS</sequence>
<protein>
    <recommendedName>
        <fullName evidence="2">Reverse transcriptase domain-containing protein</fullName>
    </recommendedName>
</protein>
<organism evidence="3 4">
    <name type="scientific">Pleurodeles waltl</name>
    <name type="common">Iberian ribbed newt</name>
    <dbReference type="NCBI Taxonomy" id="8319"/>
    <lineage>
        <taxon>Eukaryota</taxon>
        <taxon>Metazoa</taxon>
        <taxon>Chordata</taxon>
        <taxon>Craniata</taxon>
        <taxon>Vertebrata</taxon>
        <taxon>Euteleostomi</taxon>
        <taxon>Amphibia</taxon>
        <taxon>Batrachia</taxon>
        <taxon>Caudata</taxon>
        <taxon>Salamandroidea</taxon>
        <taxon>Salamandridae</taxon>
        <taxon>Pleurodelinae</taxon>
        <taxon>Pleurodeles</taxon>
    </lineage>
</organism>
<dbReference type="EMBL" id="JANPWB010000010">
    <property type="protein sequence ID" value="KAJ1138918.1"/>
    <property type="molecule type" value="Genomic_DNA"/>
</dbReference>
<name>A0AAV7QKA8_PLEWA</name>
<feature type="region of interest" description="Disordered" evidence="1">
    <location>
        <begin position="876"/>
        <end position="904"/>
    </location>
</feature>
<dbReference type="Proteomes" id="UP001066276">
    <property type="component" value="Chromosome 6"/>
</dbReference>
<feature type="domain" description="Reverse transcriptase" evidence="2">
    <location>
        <begin position="1"/>
        <end position="296"/>
    </location>
</feature>
<dbReference type="InterPro" id="IPR058912">
    <property type="entry name" value="HTH_animal"/>
</dbReference>
<dbReference type="InterPro" id="IPR043502">
    <property type="entry name" value="DNA/RNA_pol_sf"/>
</dbReference>
<evidence type="ECO:0000313" key="4">
    <source>
        <dbReference type="Proteomes" id="UP001066276"/>
    </source>
</evidence>
<dbReference type="PANTHER" id="PTHR21301">
    <property type="entry name" value="REVERSE TRANSCRIPTASE"/>
    <property type="match status" value="1"/>
</dbReference>
<feature type="domain" description="Reverse transcriptase" evidence="2">
    <location>
        <begin position="432"/>
        <end position="678"/>
    </location>
</feature>
<dbReference type="InterPro" id="IPR000477">
    <property type="entry name" value="RT_dom"/>
</dbReference>
<evidence type="ECO:0000256" key="1">
    <source>
        <dbReference type="SAM" id="MobiDB-lite"/>
    </source>
</evidence>